<keyword evidence="2" id="KW-1185">Reference proteome</keyword>
<evidence type="ECO:0000313" key="1">
    <source>
        <dbReference type="EMBL" id="CAI2182782.1"/>
    </source>
</evidence>
<proteinExistence type="predicted"/>
<reference evidence="1" key="1">
    <citation type="submission" date="2022-08" db="EMBL/GenBank/DDBJ databases">
        <authorList>
            <person name="Kallberg Y."/>
            <person name="Tangrot J."/>
            <person name="Rosling A."/>
        </authorList>
    </citation>
    <scope>NUCLEOTIDE SEQUENCE</scope>
    <source>
        <strain evidence="1">Wild A</strain>
    </source>
</reference>
<accession>A0A9W4SVA5</accession>
<gene>
    <name evidence="1" type="ORF">FWILDA_LOCUS10749</name>
</gene>
<dbReference type="OrthoDB" id="2423441at2759"/>
<dbReference type="Proteomes" id="UP001153678">
    <property type="component" value="Unassembled WGS sequence"/>
</dbReference>
<comment type="caution">
    <text evidence="1">The sequence shown here is derived from an EMBL/GenBank/DDBJ whole genome shotgun (WGS) entry which is preliminary data.</text>
</comment>
<protein>
    <submittedName>
        <fullName evidence="1">8829_t:CDS:1</fullName>
    </submittedName>
</protein>
<name>A0A9W4SVA5_9GLOM</name>
<sequence>MNEREYYSDKVTETDEKLTKKEIEDHVQPKAKKSSDSHVLHVYDESWDHTVRELLRLSDKVENAPEWTISQLYHSDHTDDDNKTDSKYQQLEVNKSIFHY</sequence>
<dbReference type="AlphaFoldDB" id="A0A9W4SVA5"/>
<evidence type="ECO:0000313" key="2">
    <source>
        <dbReference type="Proteomes" id="UP001153678"/>
    </source>
</evidence>
<organism evidence="1 2">
    <name type="scientific">Funneliformis geosporum</name>
    <dbReference type="NCBI Taxonomy" id="1117311"/>
    <lineage>
        <taxon>Eukaryota</taxon>
        <taxon>Fungi</taxon>
        <taxon>Fungi incertae sedis</taxon>
        <taxon>Mucoromycota</taxon>
        <taxon>Glomeromycotina</taxon>
        <taxon>Glomeromycetes</taxon>
        <taxon>Glomerales</taxon>
        <taxon>Glomeraceae</taxon>
        <taxon>Funneliformis</taxon>
    </lineage>
</organism>
<dbReference type="EMBL" id="CAMKVN010002835">
    <property type="protein sequence ID" value="CAI2182782.1"/>
    <property type="molecule type" value="Genomic_DNA"/>
</dbReference>